<accession>A0ABP7TUE7</accession>
<dbReference type="SUPFAM" id="SSF54523">
    <property type="entry name" value="Pili subunits"/>
    <property type="match status" value="1"/>
</dbReference>
<evidence type="ECO:0000313" key="14">
    <source>
        <dbReference type="Proteomes" id="UP001501353"/>
    </source>
</evidence>
<evidence type="ECO:0000256" key="1">
    <source>
        <dbReference type="ARBA" id="ARBA00004377"/>
    </source>
</evidence>
<evidence type="ECO:0000256" key="5">
    <source>
        <dbReference type="ARBA" id="ARBA00022519"/>
    </source>
</evidence>
<keyword evidence="7 11" id="KW-1133">Transmembrane helix</keyword>
<dbReference type="Proteomes" id="UP001501353">
    <property type="component" value="Unassembled WGS sequence"/>
</dbReference>
<evidence type="ECO:0000313" key="13">
    <source>
        <dbReference type="EMBL" id="GAA4031438.1"/>
    </source>
</evidence>
<gene>
    <name evidence="13" type="ORF">GCM10022212_32620</name>
</gene>
<evidence type="ECO:0000256" key="8">
    <source>
        <dbReference type="ARBA" id="ARBA00023136"/>
    </source>
</evidence>
<evidence type="ECO:0000256" key="7">
    <source>
        <dbReference type="ARBA" id="ARBA00022989"/>
    </source>
</evidence>
<keyword evidence="5" id="KW-0997">Cell inner membrane</keyword>
<evidence type="ECO:0000256" key="2">
    <source>
        <dbReference type="ARBA" id="ARBA00021549"/>
    </source>
</evidence>
<reference evidence="14" key="1">
    <citation type="journal article" date="2019" name="Int. J. Syst. Evol. Microbiol.">
        <title>The Global Catalogue of Microorganisms (GCM) 10K type strain sequencing project: providing services to taxonomists for standard genome sequencing and annotation.</title>
        <authorList>
            <consortium name="The Broad Institute Genomics Platform"/>
            <consortium name="The Broad Institute Genome Sequencing Center for Infectious Disease"/>
            <person name="Wu L."/>
            <person name="Ma J."/>
        </authorList>
    </citation>
    <scope>NUCLEOTIDE SEQUENCE [LARGE SCALE GENOMIC DNA]</scope>
    <source>
        <strain evidence="14">JCM 16673</strain>
    </source>
</reference>
<evidence type="ECO:0000256" key="3">
    <source>
        <dbReference type="ARBA" id="ARBA00022475"/>
    </source>
</evidence>
<evidence type="ECO:0000256" key="6">
    <source>
        <dbReference type="ARBA" id="ARBA00022692"/>
    </source>
</evidence>
<dbReference type="Pfam" id="PF12019">
    <property type="entry name" value="GspH"/>
    <property type="match status" value="1"/>
</dbReference>
<evidence type="ECO:0000256" key="10">
    <source>
        <dbReference type="ARBA" id="ARBA00030775"/>
    </source>
</evidence>
<keyword evidence="6 11" id="KW-0812">Transmembrane</keyword>
<dbReference type="Gene3D" id="3.55.40.10">
    <property type="entry name" value="minor pseudopilin epsh domain"/>
    <property type="match status" value="1"/>
</dbReference>
<evidence type="ECO:0000256" key="4">
    <source>
        <dbReference type="ARBA" id="ARBA00022481"/>
    </source>
</evidence>
<comment type="subcellular location">
    <subcellularLocation>
        <location evidence="1">Cell inner membrane</location>
        <topology evidence="1">Single-pass membrane protein</topology>
    </subcellularLocation>
</comment>
<evidence type="ECO:0000256" key="11">
    <source>
        <dbReference type="SAM" id="Phobius"/>
    </source>
</evidence>
<dbReference type="InterPro" id="IPR022346">
    <property type="entry name" value="T2SS_GspH"/>
</dbReference>
<dbReference type="InterPro" id="IPR012902">
    <property type="entry name" value="N_methyl_site"/>
</dbReference>
<keyword evidence="8 11" id="KW-0472">Membrane</keyword>
<keyword evidence="14" id="KW-1185">Reference proteome</keyword>
<dbReference type="PROSITE" id="PS00409">
    <property type="entry name" value="PROKAR_NTER_METHYL"/>
    <property type="match status" value="1"/>
</dbReference>
<dbReference type="RefSeq" id="WP_344764882.1">
    <property type="nucleotide sequence ID" value="NZ_BAAAZE010000013.1"/>
</dbReference>
<organism evidence="13 14">
    <name type="scientific">Actimicrobium antarcticum</name>
    <dbReference type="NCBI Taxonomy" id="1051899"/>
    <lineage>
        <taxon>Bacteria</taxon>
        <taxon>Pseudomonadati</taxon>
        <taxon>Pseudomonadota</taxon>
        <taxon>Betaproteobacteria</taxon>
        <taxon>Burkholderiales</taxon>
        <taxon>Oxalobacteraceae</taxon>
        <taxon>Actimicrobium</taxon>
    </lineage>
</organism>
<keyword evidence="3" id="KW-1003">Cell membrane</keyword>
<name>A0ABP7TUE7_9BURK</name>
<keyword evidence="4" id="KW-0488">Methylation</keyword>
<dbReference type="EMBL" id="BAAAZE010000013">
    <property type="protein sequence ID" value="GAA4031438.1"/>
    <property type="molecule type" value="Genomic_DNA"/>
</dbReference>
<dbReference type="Pfam" id="PF07963">
    <property type="entry name" value="N_methyl"/>
    <property type="match status" value="1"/>
</dbReference>
<sequence length="177" mass="19106">MAHRSLTAGYTLVELMVVLAIFGIVLGLAVPGFQSLIRKQQLATVTGELFAAVTLTRAEAIRRSQRVDLVPTDGQDWANGWMVFVDENGNRRLDPGEKIIHAQSLVARGITIKSAMTDSARPYIAYTGSGRTRTDANGQTPQAGHLALSFGDQQRRIVLNFLGRPRACNPATDAACG</sequence>
<dbReference type="InterPro" id="IPR045584">
    <property type="entry name" value="Pilin-like"/>
</dbReference>
<evidence type="ECO:0000256" key="9">
    <source>
        <dbReference type="ARBA" id="ARBA00025772"/>
    </source>
</evidence>
<evidence type="ECO:0000259" key="12">
    <source>
        <dbReference type="Pfam" id="PF12019"/>
    </source>
</evidence>
<proteinExistence type="inferred from homology"/>
<feature type="transmembrane region" description="Helical" evidence="11">
    <location>
        <begin position="12"/>
        <end position="33"/>
    </location>
</feature>
<protein>
    <recommendedName>
        <fullName evidence="2">Type II secretion system protein H</fullName>
    </recommendedName>
    <alternativeName>
        <fullName evidence="10">General secretion pathway protein H</fullName>
    </alternativeName>
</protein>
<comment type="caution">
    <text evidence="13">The sequence shown here is derived from an EMBL/GenBank/DDBJ whole genome shotgun (WGS) entry which is preliminary data.</text>
</comment>
<dbReference type="NCBIfam" id="TIGR02532">
    <property type="entry name" value="IV_pilin_GFxxxE"/>
    <property type="match status" value="1"/>
</dbReference>
<comment type="similarity">
    <text evidence="9">Belongs to the GSP H family.</text>
</comment>
<feature type="domain" description="General secretion pathway GspH" evidence="12">
    <location>
        <begin position="48"/>
        <end position="163"/>
    </location>
</feature>